<dbReference type="Gene3D" id="2.40.160.50">
    <property type="entry name" value="membrane protein fhac: a member of the omp85/tpsb transporter family"/>
    <property type="match status" value="1"/>
</dbReference>
<dbReference type="AlphaFoldDB" id="A0A4R0MPR0"/>
<dbReference type="EMBL" id="SJSK01000005">
    <property type="protein sequence ID" value="TCC88517.1"/>
    <property type="molecule type" value="Genomic_DNA"/>
</dbReference>
<keyword evidence="5" id="KW-1185">Reference proteome</keyword>
<feature type="domain" description="Bacterial surface antigen (D15)" evidence="3">
    <location>
        <begin position="601"/>
        <end position="808"/>
    </location>
</feature>
<accession>A0A4R0MPR0</accession>
<sequence>MQIIRNLIGTILLLLLANLIYGQQANVVDSLWIRVKPSYDSVSKFHRKVFGENYRKEYAMATKVPVLRMSQLHGGLMATEKGGGNQSRSLRLVDKNGAEWVLRSVEKYPEVLLPPSFRNTVAKDIIKDNMVSQHPFSALVVAELAAAVGVPHSTPVIGWVVADPNLGEFSSDFANSLCLLELREPLGNSDNTEKMYVKLNNDNDILFDANLYLKAKALDVLIGDWDRHEDQWRWKQLKGKQGTVYVPIPRDRDQVFFRSDGLIQKLAQSSWLLPMMQGYERDIKDINWFLWEGRELNSRFFANMSEQEWNATIEGFCSEITDQVLERSLMKLPISNSQLQYGFLEQLKRRRKALPEMMTKYYHFYHKIIDIEVTNKDEKIEVSDTGNKALYVKVTKAKQGNAIIFDKVFDPGLTKEIRIYTHNGNDSLLINNKTSPVKIRIIGGEGNKLYQIEQSHRAILLYGKTTNATYKGAAIRKLTKSLADDSANVAYVAKDLYKRKFTFLNAGYNPDDGLLLGMSYRIKHPGFRKSPYRDSQTFSFLHSFATSAFKFNYKGQWNKLLGNLDFLIDAEANAPSNTQNFFGFGNQTKFDDSVDGISYYRTRFDRYHFDPSLSYQNDKIAVKFGPSLSYYRYNVDDNLGRFITNSELLHSNDSLTIAKDKVYAGLTTDLIFDSRDNSILPKTGALLELKLQGHKGLNRYAESFAQLNIDFSFYQKIGPSGNLTIAERIGGGITAGRPAFFQSQFLGGQGNLSGFRQYRFAGKHIVYNNLEIRLRLGNFVNYIIPGEIGLLGLYDVGRVWVPNEKSNSLHQGFGGGFYFAPASLTVLRVMASHSNEGWYPYVSLGFRY</sequence>
<evidence type="ECO:0000259" key="3">
    <source>
        <dbReference type="Pfam" id="PF01103"/>
    </source>
</evidence>
<dbReference type="GO" id="GO:0019867">
    <property type="term" value="C:outer membrane"/>
    <property type="evidence" value="ECO:0007669"/>
    <property type="project" value="InterPro"/>
</dbReference>
<comment type="subcellular location">
    <subcellularLocation>
        <location evidence="1">Membrane</location>
    </subcellularLocation>
</comment>
<protein>
    <recommendedName>
        <fullName evidence="3">Bacterial surface antigen (D15) domain-containing protein</fullName>
    </recommendedName>
</protein>
<evidence type="ECO:0000256" key="2">
    <source>
        <dbReference type="ARBA" id="ARBA00023136"/>
    </source>
</evidence>
<dbReference type="Pfam" id="PF01103">
    <property type="entry name" value="Omp85"/>
    <property type="match status" value="1"/>
</dbReference>
<name>A0A4R0MPR0_9SPHI</name>
<gene>
    <name evidence="4" type="ORF">EZ428_17905</name>
</gene>
<comment type="caution">
    <text evidence="4">The sequence shown here is derived from an EMBL/GenBank/DDBJ whole genome shotgun (WGS) entry which is preliminary data.</text>
</comment>
<evidence type="ECO:0000313" key="4">
    <source>
        <dbReference type="EMBL" id="TCC88517.1"/>
    </source>
</evidence>
<dbReference type="InterPro" id="IPR000184">
    <property type="entry name" value="Bac_surfAg_D15"/>
</dbReference>
<evidence type="ECO:0000256" key="1">
    <source>
        <dbReference type="ARBA" id="ARBA00004370"/>
    </source>
</evidence>
<dbReference type="OrthoDB" id="333971at2"/>
<reference evidence="4 5" key="1">
    <citation type="submission" date="2019-02" db="EMBL/GenBank/DDBJ databases">
        <title>Pedobacter sp. RP-1-13 sp. nov., isolated from Arctic soil.</title>
        <authorList>
            <person name="Dahal R.H."/>
        </authorList>
    </citation>
    <scope>NUCLEOTIDE SEQUENCE [LARGE SCALE GENOMIC DNA]</scope>
    <source>
        <strain evidence="4 5">RP-1-13</strain>
    </source>
</reference>
<evidence type="ECO:0000313" key="5">
    <source>
        <dbReference type="Proteomes" id="UP000292884"/>
    </source>
</evidence>
<organism evidence="4 5">
    <name type="scientific">Pedobacter frigiditerrae</name>
    <dbReference type="NCBI Taxonomy" id="2530452"/>
    <lineage>
        <taxon>Bacteria</taxon>
        <taxon>Pseudomonadati</taxon>
        <taxon>Bacteroidota</taxon>
        <taxon>Sphingobacteriia</taxon>
        <taxon>Sphingobacteriales</taxon>
        <taxon>Sphingobacteriaceae</taxon>
        <taxon>Pedobacter</taxon>
    </lineage>
</organism>
<dbReference type="RefSeq" id="WP_131554572.1">
    <property type="nucleotide sequence ID" value="NZ_SJSK01000005.1"/>
</dbReference>
<proteinExistence type="predicted"/>
<dbReference type="Proteomes" id="UP000292884">
    <property type="component" value="Unassembled WGS sequence"/>
</dbReference>
<keyword evidence="2" id="KW-0472">Membrane</keyword>